<dbReference type="SUPFAM" id="SSF56112">
    <property type="entry name" value="Protein kinase-like (PK-like)"/>
    <property type="match status" value="1"/>
</dbReference>
<comment type="catalytic activity">
    <reaction evidence="9">
        <text>L-seryl-[protein] + ATP = O-phospho-L-seryl-[protein] + ADP + H(+)</text>
        <dbReference type="Rhea" id="RHEA:17989"/>
        <dbReference type="Rhea" id="RHEA-COMP:9863"/>
        <dbReference type="Rhea" id="RHEA-COMP:11604"/>
        <dbReference type="ChEBI" id="CHEBI:15378"/>
        <dbReference type="ChEBI" id="CHEBI:29999"/>
        <dbReference type="ChEBI" id="CHEBI:30616"/>
        <dbReference type="ChEBI" id="CHEBI:83421"/>
        <dbReference type="ChEBI" id="CHEBI:456216"/>
        <dbReference type="EC" id="2.7.11.1"/>
    </reaction>
</comment>
<organism evidence="14 15">
    <name type="scientific">Corynebacterium tuscaniense</name>
    <dbReference type="NCBI Taxonomy" id="302449"/>
    <lineage>
        <taxon>Bacteria</taxon>
        <taxon>Bacillati</taxon>
        <taxon>Actinomycetota</taxon>
        <taxon>Actinomycetes</taxon>
        <taxon>Mycobacteriales</taxon>
        <taxon>Corynebacteriaceae</taxon>
        <taxon>Corynebacterium</taxon>
    </lineage>
</organism>
<evidence type="ECO:0000256" key="2">
    <source>
        <dbReference type="ARBA" id="ARBA00022527"/>
    </source>
</evidence>
<keyword evidence="2 14" id="KW-0723">Serine/threonine-protein kinase</keyword>
<dbReference type="AlphaFoldDB" id="A0A2N6T682"/>
<dbReference type="PANTHER" id="PTHR43289:SF6">
    <property type="entry name" value="SERINE_THREONINE-PROTEIN KINASE NEKL-3"/>
    <property type="match status" value="1"/>
</dbReference>
<keyword evidence="7 10" id="KW-0067">ATP-binding</keyword>
<dbReference type="InterPro" id="IPR005543">
    <property type="entry name" value="PASTA_dom"/>
</dbReference>
<feature type="domain" description="Protein kinase" evidence="12">
    <location>
        <begin position="8"/>
        <end position="277"/>
    </location>
</feature>
<dbReference type="PROSITE" id="PS00107">
    <property type="entry name" value="PROTEIN_KINASE_ATP"/>
    <property type="match status" value="1"/>
</dbReference>
<feature type="region of interest" description="Disordered" evidence="11">
    <location>
        <begin position="466"/>
        <end position="494"/>
    </location>
</feature>
<evidence type="ECO:0000256" key="11">
    <source>
        <dbReference type="SAM" id="MobiDB-lite"/>
    </source>
</evidence>
<feature type="binding site" evidence="10">
    <location>
        <position position="37"/>
    </location>
    <ligand>
        <name>ATP</name>
        <dbReference type="ChEBI" id="CHEBI:30616"/>
    </ligand>
</feature>
<evidence type="ECO:0000256" key="3">
    <source>
        <dbReference type="ARBA" id="ARBA00022679"/>
    </source>
</evidence>
<dbReference type="Proteomes" id="UP000235836">
    <property type="component" value="Unassembled WGS sequence"/>
</dbReference>
<evidence type="ECO:0000256" key="6">
    <source>
        <dbReference type="ARBA" id="ARBA00022777"/>
    </source>
</evidence>
<dbReference type="CDD" id="cd06577">
    <property type="entry name" value="PASTA_pknB"/>
    <property type="match status" value="4"/>
</dbReference>
<protein>
    <recommendedName>
        <fullName evidence="1">non-specific serine/threonine protein kinase</fullName>
        <ecNumber evidence="1">2.7.11.1</ecNumber>
    </recommendedName>
</protein>
<feature type="domain" description="PASTA" evidence="13">
    <location>
        <begin position="502"/>
        <end position="566"/>
    </location>
</feature>
<dbReference type="PROSITE" id="PS51178">
    <property type="entry name" value="PASTA"/>
    <property type="match status" value="3"/>
</dbReference>
<evidence type="ECO:0000256" key="8">
    <source>
        <dbReference type="ARBA" id="ARBA00047899"/>
    </source>
</evidence>
<keyword evidence="15" id="KW-1185">Reference proteome</keyword>
<dbReference type="InterPro" id="IPR008271">
    <property type="entry name" value="Ser/Thr_kinase_AS"/>
</dbReference>
<evidence type="ECO:0000256" key="9">
    <source>
        <dbReference type="ARBA" id="ARBA00048679"/>
    </source>
</evidence>
<proteinExistence type="predicted"/>
<keyword evidence="3" id="KW-0808">Transferase</keyword>
<dbReference type="RefSeq" id="WP_102723650.1">
    <property type="nucleotide sequence ID" value="NZ_PNHG01000004.1"/>
</dbReference>
<dbReference type="SUPFAM" id="SSF54184">
    <property type="entry name" value="Penicillin-binding protein 2x (pbp-2x), c-terminal domain"/>
    <property type="match status" value="1"/>
</dbReference>
<dbReference type="Gene3D" id="3.30.10.20">
    <property type="match status" value="4"/>
</dbReference>
<dbReference type="PROSITE" id="PS50011">
    <property type="entry name" value="PROTEIN_KINASE_DOM"/>
    <property type="match status" value="1"/>
</dbReference>
<evidence type="ECO:0000259" key="12">
    <source>
        <dbReference type="PROSITE" id="PS50011"/>
    </source>
</evidence>
<dbReference type="Pfam" id="PF03793">
    <property type="entry name" value="PASTA"/>
    <property type="match status" value="4"/>
</dbReference>
<dbReference type="GO" id="GO:0004674">
    <property type="term" value="F:protein serine/threonine kinase activity"/>
    <property type="evidence" value="ECO:0007669"/>
    <property type="project" value="UniProtKB-KW"/>
</dbReference>
<dbReference type="InterPro" id="IPR011009">
    <property type="entry name" value="Kinase-like_dom_sf"/>
</dbReference>
<evidence type="ECO:0000256" key="4">
    <source>
        <dbReference type="ARBA" id="ARBA00022737"/>
    </source>
</evidence>
<dbReference type="GO" id="GO:0005524">
    <property type="term" value="F:ATP binding"/>
    <property type="evidence" value="ECO:0007669"/>
    <property type="project" value="UniProtKB-UniRule"/>
</dbReference>
<dbReference type="SMART" id="SM00220">
    <property type="entry name" value="S_TKc"/>
    <property type="match status" value="1"/>
</dbReference>
<accession>A0A2N6T682</accession>
<keyword evidence="5 10" id="KW-0547">Nucleotide-binding</keyword>
<dbReference type="Gene3D" id="1.10.510.10">
    <property type="entry name" value="Transferase(Phosphotransferase) domain 1"/>
    <property type="match status" value="1"/>
</dbReference>
<evidence type="ECO:0000313" key="14">
    <source>
        <dbReference type="EMBL" id="PMC64838.1"/>
    </source>
</evidence>
<dbReference type="SMART" id="SM00740">
    <property type="entry name" value="PASTA"/>
    <property type="match status" value="4"/>
</dbReference>
<dbReference type="CDD" id="cd14014">
    <property type="entry name" value="STKc_PknB_like"/>
    <property type="match status" value="1"/>
</dbReference>
<dbReference type="EMBL" id="PNHG01000004">
    <property type="protein sequence ID" value="PMC64838.1"/>
    <property type="molecule type" value="Genomic_DNA"/>
</dbReference>
<evidence type="ECO:0000256" key="7">
    <source>
        <dbReference type="ARBA" id="ARBA00022840"/>
    </source>
</evidence>
<keyword evidence="6 14" id="KW-0418">Kinase</keyword>
<keyword evidence="4" id="KW-0677">Repeat</keyword>
<dbReference type="InterPro" id="IPR017441">
    <property type="entry name" value="Protein_kinase_ATP_BS"/>
</dbReference>
<dbReference type="FunFam" id="3.30.200.20:FF:000035">
    <property type="entry name" value="Serine/threonine protein kinase Stk1"/>
    <property type="match status" value="1"/>
</dbReference>
<reference evidence="14 15" key="1">
    <citation type="submission" date="2017-09" db="EMBL/GenBank/DDBJ databases">
        <title>Bacterial strain isolated from the female urinary microbiota.</title>
        <authorList>
            <person name="Thomas-White K."/>
            <person name="Kumar N."/>
            <person name="Forster S."/>
            <person name="Putonti C."/>
            <person name="Lawley T."/>
            <person name="Wolfe A.J."/>
        </authorList>
    </citation>
    <scope>NUCLEOTIDE SEQUENCE [LARGE SCALE GENOMIC DNA]</scope>
    <source>
        <strain evidence="14 15">UMB0792</strain>
    </source>
</reference>
<name>A0A2N6T682_9CORY</name>
<dbReference type="NCBIfam" id="NF033483">
    <property type="entry name" value="PknB_PASTA_kin"/>
    <property type="match status" value="1"/>
</dbReference>
<evidence type="ECO:0000256" key="1">
    <source>
        <dbReference type="ARBA" id="ARBA00012513"/>
    </source>
</evidence>
<dbReference type="EC" id="2.7.11.1" evidence="1"/>
<evidence type="ECO:0000313" key="15">
    <source>
        <dbReference type="Proteomes" id="UP000235836"/>
    </source>
</evidence>
<feature type="domain" description="PASTA" evidence="13">
    <location>
        <begin position="366"/>
        <end position="432"/>
    </location>
</feature>
<dbReference type="PROSITE" id="PS00108">
    <property type="entry name" value="PROTEIN_KINASE_ST"/>
    <property type="match status" value="1"/>
</dbReference>
<dbReference type="FunFam" id="1.10.510.10:FF:000021">
    <property type="entry name" value="Serine/threonine protein kinase"/>
    <property type="match status" value="1"/>
</dbReference>
<dbReference type="Gene3D" id="3.30.200.20">
    <property type="entry name" value="Phosphorylase Kinase, domain 1"/>
    <property type="match status" value="1"/>
</dbReference>
<dbReference type="InterPro" id="IPR000719">
    <property type="entry name" value="Prot_kinase_dom"/>
</dbReference>
<dbReference type="GO" id="GO:0045717">
    <property type="term" value="P:negative regulation of fatty acid biosynthetic process"/>
    <property type="evidence" value="ECO:0007669"/>
    <property type="project" value="UniProtKB-ARBA"/>
</dbReference>
<evidence type="ECO:0000256" key="5">
    <source>
        <dbReference type="ARBA" id="ARBA00022741"/>
    </source>
</evidence>
<evidence type="ECO:0000259" key="13">
    <source>
        <dbReference type="PROSITE" id="PS51178"/>
    </source>
</evidence>
<comment type="catalytic activity">
    <reaction evidence="8">
        <text>L-threonyl-[protein] + ATP = O-phospho-L-threonyl-[protein] + ADP + H(+)</text>
        <dbReference type="Rhea" id="RHEA:46608"/>
        <dbReference type="Rhea" id="RHEA-COMP:11060"/>
        <dbReference type="Rhea" id="RHEA-COMP:11605"/>
        <dbReference type="ChEBI" id="CHEBI:15378"/>
        <dbReference type="ChEBI" id="CHEBI:30013"/>
        <dbReference type="ChEBI" id="CHEBI:30616"/>
        <dbReference type="ChEBI" id="CHEBI:61977"/>
        <dbReference type="ChEBI" id="CHEBI:456216"/>
        <dbReference type="EC" id="2.7.11.1"/>
    </reaction>
</comment>
<dbReference type="Pfam" id="PF00069">
    <property type="entry name" value="Pkinase"/>
    <property type="match status" value="1"/>
</dbReference>
<feature type="compositionally biased region" description="Polar residues" evidence="11">
    <location>
        <begin position="479"/>
        <end position="489"/>
    </location>
</feature>
<feature type="domain" description="PASTA" evidence="13">
    <location>
        <begin position="433"/>
        <end position="501"/>
    </location>
</feature>
<gene>
    <name evidence="14" type="ORF">CJ203_04085</name>
</gene>
<sequence length="647" mass="69848">MTLIGERYQLGNSIGAGGMSDVYVATDILLGREVAVKMLRVDMARDENFRERFRREAQNSARLNHPNIVSVYDTGETNVSGISVPYIIMERVKGRDLRDIIREDGPLSPEDAAELLLPVTYALQASHDAGIIHRDVKPANIMVTSTGEVKVMDFGIARALDDSTGAMTQTSAVIGTAQYLSPEQARGRNADGRSDVYALGCVMYETVTGTPPFEGETPFAVAYQHVQEEPEPPSSRISNLSETEAVNVDAVILTAMAKHPADRYQSATEMGEDLERLRRGAVTQAARNHVAHPEEEPDYEYEYEYVDDPTQTAVVPQSRYLEHRNEQNGTSRQGMKLLAILLAAVITLGGGAVAFNKVRGVITGESNSVVTVPSVVGKTRSEAVAELEDLGLQVTVNESPHPDVPRGEVLSINPTEGSQLKRGANVTLTVSSGREITDVPDLTGLTPQEAATKLEKAGLKLNDDLQRGTSDTVEDGKIMSQNPAGGTQISKGSKVSVTVSTGHEKVKVPAMRGMNIDQVESTFESLGLKTTRVDVDSSRPVGEVLAIAGEGTEVQRETTIELRVSNGQMIRVPDLTGQSREEAVTRLGEMGWTGRLITGDLVDTASPSQHGIIAGHRPGPNEEVRKNGDITVDLWRNPLLDGVQGLL</sequence>
<evidence type="ECO:0000256" key="10">
    <source>
        <dbReference type="PROSITE-ProRule" id="PRU10141"/>
    </source>
</evidence>
<dbReference type="PANTHER" id="PTHR43289">
    <property type="entry name" value="MITOGEN-ACTIVATED PROTEIN KINASE KINASE KINASE 20-RELATED"/>
    <property type="match status" value="1"/>
</dbReference>
<comment type="caution">
    <text evidence="14">The sequence shown here is derived from an EMBL/GenBank/DDBJ whole genome shotgun (WGS) entry which is preliminary data.</text>
</comment>